<protein>
    <recommendedName>
        <fullName evidence="11">Carboxypeptidase</fullName>
    </recommendedName>
</protein>
<dbReference type="GO" id="GO:0006508">
    <property type="term" value="P:proteolysis"/>
    <property type="evidence" value="ECO:0007669"/>
    <property type="project" value="UniProtKB-KW"/>
</dbReference>
<evidence type="ECO:0000256" key="8">
    <source>
        <dbReference type="SAM" id="SignalP"/>
    </source>
</evidence>
<feature type="region of interest" description="Disordered" evidence="7">
    <location>
        <begin position="606"/>
        <end position="631"/>
    </location>
</feature>
<dbReference type="SUPFAM" id="SSF53474">
    <property type="entry name" value="alpha/beta-Hydrolases"/>
    <property type="match status" value="1"/>
</dbReference>
<dbReference type="PANTHER" id="PTHR11802:SF189">
    <property type="entry name" value="CARBOXYPEPTIDASE"/>
    <property type="match status" value="1"/>
</dbReference>
<keyword evidence="5" id="KW-0378">Hydrolase</keyword>
<dbReference type="RefSeq" id="XP_064707647.1">
    <property type="nucleotide sequence ID" value="XM_064856471.1"/>
</dbReference>
<keyword evidence="2" id="KW-0121">Carboxypeptidase</keyword>
<dbReference type="EMBL" id="JAVRRD010000009">
    <property type="protein sequence ID" value="KAK5055216.1"/>
    <property type="molecule type" value="Genomic_DNA"/>
</dbReference>
<dbReference type="GO" id="GO:0000324">
    <property type="term" value="C:fungal-type vacuole"/>
    <property type="evidence" value="ECO:0007669"/>
    <property type="project" value="TreeGrafter"/>
</dbReference>
<dbReference type="AlphaFoldDB" id="A0AAV9NGZ4"/>
<dbReference type="Gene3D" id="3.40.50.1820">
    <property type="entry name" value="alpha/beta hydrolase"/>
    <property type="match status" value="1"/>
</dbReference>
<feature type="chain" id="PRO_5043933978" description="Carboxypeptidase" evidence="8">
    <location>
        <begin position="20"/>
        <end position="663"/>
    </location>
</feature>
<keyword evidence="10" id="KW-1185">Reference proteome</keyword>
<name>A0AAV9NGZ4_9EURO</name>
<gene>
    <name evidence="9" type="ORF">LTR84_012965</name>
</gene>
<dbReference type="PRINTS" id="PR00724">
    <property type="entry name" value="CRBOXYPTASEC"/>
</dbReference>
<comment type="similarity">
    <text evidence="1">Belongs to the peptidase S10 family.</text>
</comment>
<keyword evidence="3" id="KW-0645">Protease</keyword>
<evidence type="ECO:0000313" key="9">
    <source>
        <dbReference type="EMBL" id="KAK5055216.1"/>
    </source>
</evidence>
<evidence type="ECO:0000256" key="6">
    <source>
        <dbReference type="ARBA" id="ARBA00023180"/>
    </source>
</evidence>
<dbReference type="GO" id="GO:0004185">
    <property type="term" value="F:serine-type carboxypeptidase activity"/>
    <property type="evidence" value="ECO:0007669"/>
    <property type="project" value="InterPro"/>
</dbReference>
<evidence type="ECO:0000256" key="5">
    <source>
        <dbReference type="ARBA" id="ARBA00022801"/>
    </source>
</evidence>
<evidence type="ECO:0000256" key="3">
    <source>
        <dbReference type="ARBA" id="ARBA00022670"/>
    </source>
</evidence>
<accession>A0AAV9NGZ4</accession>
<feature type="signal peptide" evidence="8">
    <location>
        <begin position="1"/>
        <end position="19"/>
    </location>
</feature>
<dbReference type="PANTHER" id="PTHR11802">
    <property type="entry name" value="SERINE PROTEASE FAMILY S10 SERINE CARBOXYPEPTIDASE"/>
    <property type="match status" value="1"/>
</dbReference>
<dbReference type="Pfam" id="PF00450">
    <property type="entry name" value="Peptidase_S10"/>
    <property type="match status" value="1"/>
</dbReference>
<evidence type="ECO:0000256" key="1">
    <source>
        <dbReference type="ARBA" id="ARBA00009431"/>
    </source>
</evidence>
<evidence type="ECO:0008006" key="11">
    <source>
        <dbReference type="Google" id="ProtNLM"/>
    </source>
</evidence>
<dbReference type="InterPro" id="IPR029058">
    <property type="entry name" value="AB_hydrolase_fold"/>
</dbReference>
<keyword evidence="4 8" id="KW-0732">Signal</keyword>
<comment type="caution">
    <text evidence="9">The sequence shown here is derived from an EMBL/GenBank/DDBJ whole genome shotgun (WGS) entry which is preliminary data.</text>
</comment>
<evidence type="ECO:0000256" key="7">
    <source>
        <dbReference type="SAM" id="MobiDB-lite"/>
    </source>
</evidence>
<evidence type="ECO:0000256" key="2">
    <source>
        <dbReference type="ARBA" id="ARBA00022645"/>
    </source>
</evidence>
<evidence type="ECO:0000313" key="10">
    <source>
        <dbReference type="Proteomes" id="UP001358417"/>
    </source>
</evidence>
<reference evidence="9 10" key="1">
    <citation type="submission" date="2023-08" db="EMBL/GenBank/DDBJ databases">
        <title>Black Yeasts Isolated from many extreme environments.</title>
        <authorList>
            <person name="Coleine C."/>
            <person name="Stajich J.E."/>
            <person name="Selbmann L."/>
        </authorList>
    </citation>
    <scope>NUCLEOTIDE SEQUENCE [LARGE SCALE GENOMIC DNA]</scope>
    <source>
        <strain evidence="9 10">CCFEE 5792</strain>
    </source>
</reference>
<dbReference type="Proteomes" id="UP001358417">
    <property type="component" value="Unassembled WGS sequence"/>
</dbReference>
<sequence length="663" mass="71680">MRGFLPASALFLSIGVVSSQSFGPRDDLTTIESSIGQGVSISHKRTTVCETTPGVEARAGYVRIPSTLFPFYATNETNAWNLSTFFWYFPAREDPANAPFAIYLAGGPGESSVFTAATDSGPCSVNKDLNTTTLNPWSYNNHVNMLYIDQPNFSGYSYDEVTEGHFDILTGNIYPGPGEANDTFWAGKWGTMEPTRTAFTTQNTAKILWQVVQAFTADFPGVQNKSISIWGNSYGGYFAPGALAYFQKQNEALKAGEVDSTRYHHLELDTLGLLNGCVDLTLHLPSYPEMANNNTYGVKLLPQDVYESAKNNFTKDGGCSQVIEQCRQLGVEGDPENLGLNNTVNEFCAATMLDCLTNTEFALMAVTGRSSFDISHPLADPVPPINAMGFFNQEWVQQDLGAAVNFSWAPNLVTNSFFAVGDTVRQNLSNLEYLLDNRVNVALAHGDRDYVCNWIGGEQVALAAEYKGADTFRSAGYVPVTTNSSYEGGVVKQSGRFSFTRIFQAGHSPASPQPETVYEIFMRAMFHNDIATGKEDLNKNAAYVTEGPTDSWGWTDTLPADLPENACSLWWMSQTCTPEQIMAVAVGNATVDKFLFVQNPGGDPVLPYQDDTATNSTSANSTATSGGGAATGTNDKNGAAGAVSHLSLGAFTMLIGVSLFIGL</sequence>
<evidence type="ECO:0000256" key="4">
    <source>
        <dbReference type="ARBA" id="ARBA00022729"/>
    </source>
</evidence>
<feature type="compositionally biased region" description="Low complexity" evidence="7">
    <location>
        <begin position="612"/>
        <end position="624"/>
    </location>
</feature>
<dbReference type="GeneID" id="89981102"/>
<dbReference type="InterPro" id="IPR001563">
    <property type="entry name" value="Peptidase_S10"/>
</dbReference>
<organism evidence="9 10">
    <name type="scientific">Exophiala bonariae</name>
    <dbReference type="NCBI Taxonomy" id="1690606"/>
    <lineage>
        <taxon>Eukaryota</taxon>
        <taxon>Fungi</taxon>
        <taxon>Dikarya</taxon>
        <taxon>Ascomycota</taxon>
        <taxon>Pezizomycotina</taxon>
        <taxon>Eurotiomycetes</taxon>
        <taxon>Chaetothyriomycetidae</taxon>
        <taxon>Chaetothyriales</taxon>
        <taxon>Herpotrichiellaceae</taxon>
        <taxon>Exophiala</taxon>
    </lineage>
</organism>
<proteinExistence type="inferred from homology"/>
<keyword evidence="6" id="KW-0325">Glycoprotein</keyword>